<dbReference type="EMBL" id="CP024614">
    <property type="protein sequence ID" value="AUS49901.1"/>
    <property type="molecule type" value="Genomic_DNA"/>
</dbReference>
<dbReference type="EMBL" id="JAGIZI010000005">
    <property type="protein sequence ID" value="MBP0682429.1"/>
    <property type="molecule type" value="Genomic_DNA"/>
</dbReference>
<keyword evidence="1" id="KW-0812">Transmembrane</keyword>
<reference evidence="4 6" key="1">
    <citation type="journal article" date="2017" name="N. Engl. J. Med.">
        <title>Transmission of Extensively Drug-Resistant Tuberculosis in South Africa.</title>
        <authorList>
            <person name="Shah N.S."/>
            <person name="Auld S.C."/>
            <person name="Brust J.C."/>
            <person name="Mathema B."/>
            <person name="Ismail N."/>
            <person name="Moodley P."/>
            <person name="Mlisana K."/>
            <person name="Allana S."/>
            <person name="Campbell A."/>
            <person name="Mthiyane T."/>
            <person name="Morris N."/>
            <person name="Mpangase P."/>
            <person name="van der Meulen H."/>
            <person name="Omar S.V."/>
            <person name="Brown T.S."/>
            <person name="Narechania A."/>
            <person name="Shaskina E."/>
            <person name="Kapwata T."/>
            <person name="Kreiswirth B."/>
            <person name="Gandhi N.R."/>
        </authorList>
    </citation>
    <scope>NUCLEOTIDE SEQUENCE [LARGE SCALE GENOMIC DNA]</scope>
    <source>
        <strain evidence="4 6">32301_S10</strain>
    </source>
</reference>
<dbReference type="AlphaFoldDB" id="A0A0T9NKI3"/>
<dbReference type="Proteomes" id="UP000671119">
    <property type="component" value="Unassembled WGS sequence"/>
</dbReference>
<reference evidence="4" key="3">
    <citation type="submission" date="2018-07" db="EMBL/GenBank/DDBJ databases">
        <authorList>
            <person name="Shah S."/>
            <person name="Brown T."/>
            <person name="Auld S."/>
            <person name="Bratton K."/>
            <person name="Narechania A."/>
            <person name="Mathema B."/>
            <person name="Gandhi N."/>
        </authorList>
    </citation>
    <scope>NUCLEOTIDE SEQUENCE</scope>
    <source>
        <strain evidence="4">32301_S10</strain>
    </source>
</reference>
<dbReference type="EMBL" id="QTBD01000150">
    <property type="protein sequence ID" value="REQ51856.1"/>
    <property type="molecule type" value="Genomic_DNA"/>
</dbReference>
<organism evidence="2 5">
    <name type="scientific">Mycobacterium tuberculosis</name>
    <dbReference type="NCBI Taxonomy" id="1773"/>
    <lineage>
        <taxon>Bacteria</taxon>
        <taxon>Bacillati</taxon>
        <taxon>Actinomycetota</taxon>
        <taxon>Actinomycetes</taxon>
        <taxon>Mycobacteriales</taxon>
        <taxon>Mycobacteriaceae</taxon>
        <taxon>Mycobacterium</taxon>
        <taxon>Mycobacterium tuberculosis complex</taxon>
    </lineage>
</organism>
<evidence type="ECO:0008006" key="8">
    <source>
        <dbReference type="Google" id="ProtNLM"/>
    </source>
</evidence>
<evidence type="ECO:0000313" key="4">
    <source>
        <dbReference type="EMBL" id="REQ51856.1"/>
    </source>
</evidence>
<dbReference type="Proteomes" id="UP000256381">
    <property type="component" value="Unassembled WGS sequence"/>
</dbReference>
<feature type="transmembrane region" description="Helical" evidence="1">
    <location>
        <begin position="134"/>
        <end position="161"/>
    </location>
</feature>
<keyword evidence="1" id="KW-0472">Membrane</keyword>
<name>A0A0T9NKI3_MYCTX</name>
<sequence length="183" mass="20426">MKAATSWMQQQVLATATVVRWRLAWLSKPETWRRRKRRQSQKIRRSVQKQRRSTVWDNQRKTFGVVISPARLTAWIAASALILLTGTELFGTALSWVKLSPIWHVFSFAVDTRPIATLLDYASHPIDPRSYSSVAVTAVGAEATLLAFFFATVGVVASTALNTLRSSPPLLLSSPRLTTGCDR</sequence>
<protein>
    <recommendedName>
        <fullName evidence="8">Transmembrane protein</fullName>
    </recommendedName>
</protein>
<feature type="transmembrane region" description="Helical" evidence="1">
    <location>
        <begin position="72"/>
        <end position="96"/>
    </location>
</feature>
<evidence type="ECO:0000313" key="5">
    <source>
        <dbReference type="Proteomes" id="UP000236349"/>
    </source>
</evidence>
<evidence type="ECO:0000313" key="6">
    <source>
        <dbReference type="Proteomes" id="UP000256381"/>
    </source>
</evidence>
<evidence type="ECO:0000313" key="3">
    <source>
        <dbReference type="EMBL" id="MBP0682429.1"/>
    </source>
</evidence>
<accession>A0A0T9NKI3</accession>
<reference evidence="2 5" key="2">
    <citation type="submission" date="2017-10" db="EMBL/GenBank/DDBJ databases">
        <title>Clinical isolate obtained from a human patient with meningeal tuberculosis in michoacan, Mexico.</title>
        <authorList>
            <person name="Guillen-Nepita A.L."/>
            <person name="Negrete-Paz A.M."/>
            <person name="Vazquez-Marrufo G."/>
            <person name="Cruz-Hernandez A."/>
            <person name="Fresia P."/>
            <person name="Naya H."/>
            <person name="Vazquez-Garciduenas M.S."/>
        </authorList>
    </citation>
    <scope>NUCLEOTIDE SEQUENCE [LARGE SCALE GENOMIC DNA]</scope>
    <source>
        <strain evidence="5">Beijing/MYC004</strain>
        <strain evidence="2">MYC004</strain>
    </source>
</reference>
<evidence type="ECO:0000313" key="2">
    <source>
        <dbReference type="EMBL" id="AUS49901.1"/>
    </source>
</evidence>
<keyword evidence="1" id="KW-1133">Transmembrane helix</keyword>
<evidence type="ECO:0000313" key="7">
    <source>
        <dbReference type="Proteomes" id="UP000671119"/>
    </source>
</evidence>
<proteinExistence type="predicted"/>
<reference evidence="3 7" key="4">
    <citation type="submission" date="2021-03" db="EMBL/GenBank/DDBJ databases">
        <title>Whole Genome Sequencing of Mycobacterium tuberculosis clinical isolates from Arunachal Pradesh, India.</title>
        <authorList>
            <person name="Singh S."/>
            <person name="Mudliar S.R."/>
            <person name="Kulsum U."/>
            <person name="Rufai S.B."/>
            <person name="Singh P.K."/>
            <person name="Umpo M."/>
            <person name="Nyori M."/>
        </authorList>
    </citation>
    <scope>NUCLEOTIDE SEQUENCE [LARGE SCALE GENOMIC DNA]</scope>
    <source>
        <strain evidence="3 7">OMICS/BPL/0142/20/SP</strain>
    </source>
</reference>
<evidence type="ECO:0000256" key="1">
    <source>
        <dbReference type="SAM" id="Phobius"/>
    </source>
</evidence>
<dbReference type="Proteomes" id="UP000236349">
    <property type="component" value="Chromosome"/>
</dbReference>
<gene>
    <name evidence="2" type="ORF">CAB90_00945</name>
    <name evidence="4" type="ORF">DSJ38_11640</name>
    <name evidence="3" type="ORF">J8J21_04715</name>
</gene>